<keyword evidence="2" id="KW-1185">Reference proteome</keyword>
<sequence length="73" mass="8016">MSIRKIRPNYDVPSKPCAGEFDRALCLVGLVPVNKYQTLGLAGLVPAICDDIMNLVYSAIHILVVSYELGDCY</sequence>
<evidence type="ECO:0000313" key="1">
    <source>
        <dbReference type="EMBL" id="KHF98341.1"/>
    </source>
</evidence>
<name>A0A0B0MDA9_GOSAR</name>
<gene>
    <name evidence="1" type="ORF">F383_37473</name>
</gene>
<organism evidence="1 2">
    <name type="scientific">Gossypium arboreum</name>
    <name type="common">Tree cotton</name>
    <name type="synonym">Gossypium nanking</name>
    <dbReference type="NCBI Taxonomy" id="29729"/>
    <lineage>
        <taxon>Eukaryota</taxon>
        <taxon>Viridiplantae</taxon>
        <taxon>Streptophyta</taxon>
        <taxon>Embryophyta</taxon>
        <taxon>Tracheophyta</taxon>
        <taxon>Spermatophyta</taxon>
        <taxon>Magnoliopsida</taxon>
        <taxon>eudicotyledons</taxon>
        <taxon>Gunneridae</taxon>
        <taxon>Pentapetalae</taxon>
        <taxon>rosids</taxon>
        <taxon>malvids</taxon>
        <taxon>Malvales</taxon>
        <taxon>Malvaceae</taxon>
        <taxon>Malvoideae</taxon>
        <taxon>Gossypium</taxon>
    </lineage>
</organism>
<evidence type="ECO:0000313" key="2">
    <source>
        <dbReference type="Proteomes" id="UP000032142"/>
    </source>
</evidence>
<dbReference type="EMBL" id="JRRC01036665">
    <property type="protein sequence ID" value="KHF98341.1"/>
    <property type="molecule type" value="Genomic_DNA"/>
</dbReference>
<reference evidence="2" key="1">
    <citation type="submission" date="2014-09" db="EMBL/GenBank/DDBJ databases">
        <authorList>
            <person name="Mudge J."/>
            <person name="Ramaraj T."/>
            <person name="Lindquist I.E."/>
            <person name="Bharti A.K."/>
            <person name="Sundararajan A."/>
            <person name="Cameron C.T."/>
            <person name="Woodward J.E."/>
            <person name="May G.D."/>
            <person name="Brubaker C."/>
            <person name="Broadhvest J."/>
            <person name="Wilkins T.A."/>
        </authorList>
    </citation>
    <scope>NUCLEOTIDE SEQUENCE</scope>
    <source>
        <strain evidence="2">cv. AKA8401</strain>
    </source>
</reference>
<comment type="caution">
    <text evidence="1">The sequence shown here is derived from an EMBL/GenBank/DDBJ whole genome shotgun (WGS) entry which is preliminary data.</text>
</comment>
<accession>A0A0B0MDA9</accession>
<proteinExistence type="predicted"/>
<dbReference type="Proteomes" id="UP000032142">
    <property type="component" value="Unassembled WGS sequence"/>
</dbReference>
<dbReference type="AlphaFoldDB" id="A0A0B0MDA9"/>
<protein>
    <submittedName>
        <fullName evidence="1">Kinesin heavy chain</fullName>
    </submittedName>
</protein>